<evidence type="ECO:0000313" key="3">
    <source>
        <dbReference type="Proteomes" id="UP000001940"/>
    </source>
</evidence>
<sequence length="128" mass="14181">MLANSQMVLDSARLSLNETETETGTSALCHGDSECGSGKCIGALVGTCNCNSCVDGWPCQEDSACGGFNRCLHQEQSHSDRSPHFILQWSRRQCREVPRIAMQLWIMCLLIDPILSAFLLYIAHIFTE</sequence>
<dbReference type="AGR" id="WB:WBGene00021898"/>
<dbReference type="EMBL" id="BX284604">
    <property type="protein sequence ID" value="CCD83525.1"/>
    <property type="molecule type" value="Genomic_DNA"/>
</dbReference>
<feature type="transmembrane region" description="Helical" evidence="1">
    <location>
        <begin position="100"/>
        <end position="126"/>
    </location>
</feature>
<dbReference type="AlphaFoldDB" id="Q7Z073"/>
<evidence type="ECO:0000313" key="4">
    <source>
        <dbReference type="WormBase" id="Y54G2A.36"/>
    </source>
</evidence>
<protein>
    <submittedName>
        <fullName evidence="2">EB domain-containing protein</fullName>
    </submittedName>
</protein>
<keyword evidence="3" id="KW-1185">Reference proteome</keyword>
<dbReference type="STRING" id="6239.Y54G2A.36.3"/>
<dbReference type="PANTHER" id="PTHR37973">
    <property type="entry name" value="CHONDROITIN PROTEOGLYCAN 3"/>
    <property type="match status" value="1"/>
</dbReference>
<evidence type="ECO:0000256" key="1">
    <source>
        <dbReference type="SAM" id="Phobius"/>
    </source>
</evidence>
<dbReference type="Bgee" id="WBGene00021898">
    <property type="expression patterns" value="Expressed in adult organism and 3 other cell types or tissues"/>
</dbReference>
<accession>Q7Z073</accession>
<evidence type="ECO:0000313" key="2">
    <source>
        <dbReference type="EMBL" id="CCD83525.1"/>
    </source>
</evidence>
<dbReference type="UCSC" id="Y54G2A.36">
    <property type="organism name" value="c. elegans"/>
</dbReference>
<keyword evidence="1" id="KW-0812">Transmembrane</keyword>
<dbReference type="Proteomes" id="UP000001940">
    <property type="component" value="Chromosome IV"/>
</dbReference>
<organism evidence="2 3">
    <name type="scientific">Caenorhabditis elegans</name>
    <dbReference type="NCBI Taxonomy" id="6239"/>
    <lineage>
        <taxon>Eukaryota</taxon>
        <taxon>Metazoa</taxon>
        <taxon>Ecdysozoa</taxon>
        <taxon>Nematoda</taxon>
        <taxon>Chromadorea</taxon>
        <taxon>Rhabditida</taxon>
        <taxon>Rhabditina</taxon>
        <taxon>Rhabditomorpha</taxon>
        <taxon>Rhabditoidea</taxon>
        <taxon>Rhabditidae</taxon>
        <taxon>Peloderinae</taxon>
        <taxon>Caenorhabditis</taxon>
    </lineage>
</organism>
<dbReference type="HOGENOM" id="CLU_1961561_0_0_1"/>
<dbReference type="PaxDb" id="6239-Y54G2A.36"/>
<keyword evidence="1" id="KW-1133">Transmembrane helix</keyword>
<keyword evidence="1" id="KW-0472">Membrane</keyword>
<dbReference type="InterPro" id="IPR039260">
    <property type="entry name" value="Cpg-3"/>
</dbReference>
<proteinExistence type="predicted"/>
<reference evidence="2 3" key="1">
    <citation type="journal article" date="1998" name="Science">
        <title>Genome sequence of the nematode C. elegans: a platform for investigating biology.</title>
        <authorList>
            <consortium name="The C. elegans sequencing consortium"/>
            <person name="Sulson J.E."/>
            <person name="Waterston R."/>
        </authorList>
    </citation>
    <scope>NUCLEOTIDE SEQUENCE [LARGE SCALE GENOMIC DNA]</scope>
    <source>
        <strain evidence="2 3">Bristol N2</strain>
    </source>
</reference>
<gene>
    <name evidence="2" type="ORF">CELE_Y54G2A.36</name>
    <name evidence="2 4" type="ORF">Y54G2A.36</name>
</gene>
<dbReference type="PANTHER" id="PTHR37973:SF3">
    <property type="entry name" value="CHONDROITIN PROTEOGLYCAN 3-RELATED"/>
    <property type="match status" value="1"/>
</dbReference>
<dbReference type="InParanoid" id="Q7Z073"/>
<dbReference type="WormBase" id="Y54G2A.36">
    <property type="protein sequence ID" value="CE34417"/>
    <property type="gene ID" value="WBGene00021898"/>
</dbReference>
<dbReference type="OrthoDB" id="5816387at2759"/>
<name>Q7Z073_CAEEL</name>